<dbReference type="EMBL" id="CP026304">
    <property type="protein sequence ID" value="AVZ72681.1"/>
    <property type="molecule type" value="Genomic_DNA"/>
</dbReference>
<protein>
    <submittedName>
        <fullName evidence="1">Uncharacterized protein</fullName>
    </submittedName>
</protein>
<proteinExistence type="predicted"/>
<name>A0A2R4T0P4_9ACTN</name>
<keyword evidence="2" id="KW-1185">Reference proteome</keyword>
<dbReference type="GeneID" id="55655833"/>
<organism evidence="1 2">
    <name type="scientific">Streptomyces lunaelactis</name>
    <dbReference type="NCBI Taxonomy" id="1535768"/>
    <lineage>
        <taxon>Bacteria</taxon>
        <taxon>Bacillati</taxon>
        <taxon>Actinomycetota</taxon>
        <taxon>Actinomycetes</taxon>
        <taxon>Kitasatosporales</taxon>
        <taxon>Streptomycetaceae</taxon>
        <taxon>Streptomyces</taxon>
    </lineage>
</organism>
<evidence type="ECO:0000313" key="2">
    <source>
        <dbReference type="Proteomes" id="UP000244201"/>
    </source>
</evidence>
<accession>A0A2R4T0P4</accession>
<evidence type="ECO:0000313" key="1">
    <source>
        <dbReference type="EMBL" id="AVZ72681.1"/>
    </source>
</evidence>
<reference evidence="1 2" key="1">
    <citation type="submission" date="2018-01" db="EMBL/GenBank/DDBJ databases">
        <title>Complete genome sequence of Streptomyces lunaelactis MM109T, a Ferroverdin A producer isolated from cave moonmilk deposits.</title>
        <authorList>
            <person name="Naome A."/>
            <person name="Martinet L."/>
            <person name="Maciejewska M."/>
            <person name="Anderssen S."/>
            <person name="Adam D."/>
            <person name="Tenconi E."/>
            <person name="Deflandre B."/>
            <person name="Arguelles-Arias A."/>
            <person name="Calusinska M."/>
            <person name="Copieters W."/>
            <person name="Karim L."/>
            <person name="Hanikenne M."/>
            <person name="Baurain D."/>
            <person name="van Wezel G."/>
            <person name="Smargiasso N."/>
            <person name="de Pauw E."/>
            <person name="Delfosse P."/>
            <person name="Rigali S."/>
        </authorList>
    </citation>
    <scope>NUCLEOTIDE SEQUENCE [LARGE SCALE GENOMIC DNA]</scope>
    <source>
        <strain evidence="1 2">MM109</strain>
    </source>
</reference>
<gene>
    <name evidence="1" type="ORF">SLUN_11235</name>
</gene>
<dbReference type="AlphaFoldDB" id="A0A2R4T0P4"/>
<dbReference type="KEGG" id="slk:SLUN_11235"/>
<dbReference type="RefSeq" id="WP_108148361.1">
    <property type="nucleotide sequence ID" value="NZ_CP026304.1"/>
</dbReference>
<sequence>MASEAQFTRMAAAMHVFSLGVAVFLSSADHSVFVIALAILSSPLSMSVSSLWTRGSGNAHGAGRAAGQCPEERQSCEARCAHCGDRGEERNDFAAQILEAE</sequence>
<dbReference type="Proteomes" id="UP000244201">
    <property type="component" value="Chromosome"/>
</dbReference>